<keyword evidence="2" id="KW-0479">Metal-binding</keyword>
<feature type="binding site" evidence="2">
    <location>
        <position position="49"/>
    </location>
    <ligand>
        <name>Zn(2+)</name>
        <dbReference type="ChEBI" id="CHEBI:29105"/>
    </ligand>
</feature>
<evidence type="ECO:0000259" key="3">
    <source>
        <dbReference type="PROSITE" id="PS50305"/>
    </source>
</evidence>
<accession>A0ABV1BEA8</accession>
<keyword evidence="2" id="KW-0862">Zinc</keyword>
<keyword evidence="5" id="KW-1185">Reference proteome</keyword>
<reference evidence="4 5" key="1">
    <citation type="submission" date="2024-03" db="EMBL/GenBank/DDBJ databases">
        <title>Human intestinal bacterial collection.</title>
        <authorList>
            <person name="Pauvert C."/>
            <person name="Hitch T.C.A."/>
            <person name="Clavel T."/>
        </authorList>
    </citation>
    <scope>NUCLEOTIDE SEQUENCE [LARGE SCALE GENOMIC DNA]</scope>
    <source>
        <strain evidence="4 5">CLA-JM-H16</strain>
    </source>
</reference>
<keyword evidence="1" id="KW-0520">NAD</keyword>
<comment type="caution">
    <text evidence="2">Lacks conserved residue(s) required for the propagation of feature annotation.</text>
</comment>
<feature type="binding site" evidence="2">
    <location>
        <position position="87"/>
    </location>
    <ligand>
        <name>Zn(2+)</name>
        <dbReference type="ChEBI" id="CHEBI:29105"/>
    </ligand>
</feature>
<sequence>MPLYEQLFDLVKEKDYFVLTTNVDHQFQKAGFSEERIFATQGDYGRIQCMKGCHPKTYDAVSIFTQMVQAEKDCKIPSYMVPKCPVCGGPMAMNLRCDQYFVEDEQWNEAAENYGNYLNQLKKGKVVLLELGVGFNTPSIIRFPFEKMVREHKNTELIRLNRDEAVIPESFGERGIGINRDLCDSLRDITIEIKKKSAEVSQAD</sequence>
<dbReference type="RefSeq" id="WP_349056095.1">
    <property type="nucleotide sequence ID" value="NZ_JBBMEJ010000003.1"/>
</dbReference>
<comment type="caution">
    <text evidence="4">The sequence shown here is derived from an EMBL/GenBank/DDBJ whole genome shotgun (WGS) entry which is preliminary data.</text>
</comment>
<dbReference type="Proteomes" id="UP001473063">
    <property type="component" value="Unassembled WGS sequence"/>
</dbReference>
<evidence type="ECO:0000256" key="2">
    <source>
        <dbReference type="PROSITE-ProRule" id="PRU00236"/>
    </source>
</evidence>
<gene>
    <name evidence="4" type="ORF">WMO28_03620</name>
</gene>
<dbReference type="PROSITE" id="PS50305">
    <property type="entry name" value="SIRTUIN"/>
    <property type="match status" value="1"/>
</dbReference>
<feature type="domain" description="Deacetylase sirtuin-type" evidence="3">
    <location>
        <begin position="1"/>
        <end position="196"/>
    </location>
</feature>
<dbReference type="SUPFAM" id="SSF52467">
    <property type="entry name" value="DHS-like NAD/FAD-binding domain"/>
    <property type="match status" value="1"/>
</dbReference>
<name>A0ABV1BEA8_9FIRM</name>
<evidence type="ECO:0000313" key="5">
    <source>
        <dbReference type="Proteomes" id="UP001473063"/>
    </source>
</evidence>
<protein>
    <recommendedName>
        <fullName evidence="3">Deacetylase sirtuin-type domain-containing protein</fullName>
    </recommendedName>
</protein>
<organism evidence="4 5">
    <name type="scientific">Blautia aquisgranensis</name>
    <dbReference type="NCBI Taxonomy" id="3133153"/>
    <lineage>
        <taxon>Bacteria</taxon>
        <taxon>Bacillati</taxon>
        <taxon>Bacillota</taxon>
        <taxon>Clostridia</taxon>
        <taxon>Lachnospirales</taxon>
        <taxon>Lachnospiraceae</taxon>
        <taxon>Blautia</taxon>
    </lineage>
</organism>
<feature type="binding site" evidence="2">
    <location>
        <position position="84"/>
    </location>
    <ligand>
        <name>Zn(2+)</name>
        <dbReference type="ChEBI" id="CHEBI:29105"/>
    </ligand>
</feature>
<evidence type="ECO:0000256" key="1">
    <source>
        <dbReference type="ARBA" id="ARBA00023027"/>
    </source>
</evidence>
<proteinExistence type="predicted"/>
<evidence type="ECO:0000313" key="4">
    <source>
        <dbReference type="EMBL" id="MEQ2370041.1"/>
    </source>
</evidence>
<dbReference type="InterPro" id="IPR029035">
    <property type="entry name" value="DHS-like_NAD/FAD-binding_dom"/>
</dbReference>
<dbReference type="InterPro" id="IPR026590">
    <property type="entry name" value="Ssirtuin_cat_dom"/>
</dbReference>
<dbReference type="EMBL" id="JBBMEJ010000003">
    <property type="protein sequence ID" value="MEQ2370041.1"/>
    <property type="molecule type" value="Genomic_DNA"/>
</dbReference>
<dbReference type="Gene3D" id="3.40.50.1220">
    <property type="entry name" value="TPP-binding domain"/>
    <property type="match status" value="1"/>
</dbReference>
<feature type="binding site" evidence="2">
    <location>
        <position position="53"/>
    </location>
    <ligand>
        <name>Zn(2+)</name>
        <dbReference type="ChEBI" id="CHEBI:29105"/>
    </ligand>
</feature>